<sequence>MFGMAAPVSMQARGDCRTAWRMDGVGHGGGGG</sequence>
<reference evidence="1" key="2">
    <citation type="journal article" date="2015" name="Data Brief">
        <title>Shoot transcriptome of the giant reed, Arundo donax.</title>
        <authorList>
            <person name="Barrero R.A."/>
            <person name="Guerrero F.D."/>
            <person name="Moolhuijzen P."/>
            <person name="Goolsby J.A."/>
            <person name="Tidwell J."/>
            <person name="Bellgard S.E."/>
            <person name="Bellgard M.I."/>
        </authorList>
    </citation>
    <scope>NUCLEOTIDE SEQUENCE</scope>
    <source>
        <tissue evidence="1">Shoot tissue taken approximately 20 cm above the soil surface</tissue>
    </source>
</reference>
<dbReference type="AlphaFoldDB" id="A0A0A9A5F6"/>
<reference evidence="1" key="1">
    <citation type="submission" date="2014-09" db="EMBL/GenBank/DDBJ databases">
        <authorList>
            <person name="Magalhaes I.L.F."/>
            <person name="Oliveira U."/>
            <person name="Santos F.R."/>
            <person name="Vidigal T.H.D.A."/>
            <person name="Brescovit A.D."/>
            <person name="Santos A.J."/>
        </authorList>
    </citation>
    <scope>NUCLEOTIDE SEQUENCE</scope>
    <source>
        <tissue evidence="1">Shoot tissue taken approximately 20 cm above the soil surface</tissue>
    </source>
</reference>
<evidence type="ECO:0000313" key="1">
    <source>
        <dbReference type="EMBL" id="JAD46346.1"/>
    </source>
</evidence>
<proteinExistence type="predicted"/>
<name>A0A0A9A5F6_ARUDO</name>
<accession>A0A0A9A5F6</accession>
<organism evidence="1">
    <name type="scientific">Arundo donax</name>
    <name type="common">Giant reed</name>
    <name type="synonym">Donax arundinaceus</name>
    <dbReference type="NCBI Taxonomy" id="35708"/>
    <lineage>
        <taxon>Eukaryota</taxon>
        <taxon>Viridiplantae</taxon>
        <taxon>Streptophyta</taxon>
        <taxon>Embryophyta</taxon>
        <taxon>Tracheophyta</taxon>
        <taxon>Spermatophyta</taxon>
        <taxon>Magnoliopsida</taxon>
        <taxon>Liliopsida</taxon>
        <taxon>Poales</taxon>
        <taxon>Poaceae</taxon>
        <taxon>PACMAD clade</taxon>
        <taxon>Arundinoideae</taxon>
        <taxon>Arundineae</taxon>
        <taxon>Arundo</taxon>
    </lineage>
</organism>
<dbReference type="EMBL" id="GBRH01251549">
    <property type="protein sequence ID" value="JAD46346.1"/>
    <property type="molecule type" value="Transcribed_RNA"/>
</dbReference>
<protein>
    <submittedName>
        <fullName evidence="1">Uncharacterized protein</fullName>
    </submittedName>
</protein>